<dbReference type="PaxDb" id="6239-T22H6.6a"/>
<evidence type="ECO:0000256" key="5">
    <source>
        <dbReference type="ARBA" id="ARBA00023242"/>
    </source>
</evidence>
<dbReference type="IntAct" id="G5EBG6">
    <property type="interactions" value="7"/>
</dbReference>
<dbReference type="InterPro" id="IPR032147">
    <property type="entry name" value="Cic_dom"/>
</dbReference>
<reference evidence="9 10" key="1">
    <citation type="journal article" date="1998" name="Science">
        <title>Genome sequence of the nematode C. elegans: a platform for investigating biology.</title>
        <authorList>
            <consortium name="The C. elegans sequencing consortium"/>
            <person name="Sulson J.E."/>
            <person name="Waterston R."/>
        </authorList>
    </citation>
    <scope>NUCLEOTIDE SEQUENCE [LARGE SCALE GENOMIC DNA]</scope>
    <source>
        <strain evidence="9 10">Bristol N2</strain>
    </source>
</reference>
<feature type="compositionally biased region" description="Basic residues" evidence="7">
    <location>
        <begin position="490"/>
        <end position="501"/>
    </location>
</feature>
<dbReference type="FunFam" id="1.10.30.10:FF:000075">
    <property type="entry name" value="Capicua transcriptional repressor a"/>
    <property type="match status" value="1"/>
</dbReference>
<dbReference type="GeneID" id="184597"/>
<feature type="region of interest" description="Disordered" evidence="7">
    <location>
        <begin position="75"/>
        <end position="116"/>
    </location>
</feature>
<dbReference type="EMBL" id="BX284606">
    <property type="protein sequence ID" value="CAA90676.2"/>
    <property type="molecule type" value="Genomic_DNA"/>
</dbReference>
<dbReference type="Pfam" id="PF25981">
    <property type="entry name" value="HTH_Cic_C"/>
    <property type="match status" value="1"/>
</dbReference>
<dbReference type="InterPro" id="IPR058607">
    <property type="entry name" value="HMG-box_Cic-like"/>
</dbReference>
<feature type="compositionally biased region" description="Acidic residues" evidence="7">
    <location>
        <begin position="671"/>
        <end position="681"/>
    </location>
</feature>
<dbReference type="OMA" id="HNTHGFM"/>
<dbReference type="GO" id="GO:0000977">
    <property type="term" value="F:RNA polymerase II transcription regulatory region sequence-specific DNA binding"/>
    <property type="evidence" value="ECO:0000318"/>
    <property type="project" value="GO_Central"/>
</dbReference>
<dbReference type="Proteomes" id="UP000001940">
    <property type="component" value="Chromosome X"/>
</dbReference>
<dbReference type="InterPro" id="IPR036910">
    <property type="entry name" value="HMG_box_dom_sf"/>
</dbReference>
<evidence type="ECO:0000313" key="9">
    <source>
        <dbReference type="EMBL" id="CAA90676.2"/>
    </source>
</evidence>
<keyword evidence="1" id="KW-0597">Phosphoprotein</keyword>
<sequence length="1405" mass="153776">MENQEGGSPKQIAAIPSLLTQQSLPSAAATAFRSHTSESQDDLSPTNSSQAPTPAGPIGAFRFSAFFNPDILRNLNIQKSSPPNQPSDDVPPPQTSQPSSDTTAEPLPSPAATRIHHPIPVQYNTDLIAAATSVNSNVILVDWLGHRVLARVPPGVYQPGFVKTAYGNRDIIVQLDDGREARYDYVTSEFNLTMVIADQAPSLSDLTTLVSNTILAVRLPLEKSETIYRTAELQSSNGNPPKFMVKVTNANYSSLVSRANLRLLRPPWYEDLINPQRVSNSVPTSSMSLPSTSEDGRQNTNSQDNVTLLMALQQQQRRSQQLQHVINITPIPTPISTGQIVTHASPAGTVIVPVLPLQPGTSNQESSSKTVSIDSDEELPESSNQDQSGEPSPTTVSSAASRSLFVNPSQDSGIFEADVDTPQSSMFHSINAPVCATKAMLDQQRFKKGEIVTTQCGIRKKFNGKQWRRLCSKEGCNKESQRRGYCSRHLSLKSKPPHGHHMERGSPGSSKSDIFHPEPTVFLPSSTASRVPTTVNTAVFSGKINPLSAPTSLLTDKNLPVQLVAERAHNLQQILQLGNVRFDNFQQIQQLLMQHVPQGRRHEPTAVSQANSAFCPPISLPNTSSMFNINPALFSQLTAPLFQQHAQAILQQQINAQNSQTNNNSLKPAEDEPEEEDDDGAGSDNVSVCQKTEERSDDDDDDSSGGGGGLTSTGSSNPNGSSSNFQIHTTSRSGESNVTPTSGGDQNQNQQSNSRNSSAELAGCDMSQELSVETSDAGPPTLPSQPSSIGSSVNSAFRSPVKIEPNDDYEQSSVKDVMDVKPEVFQSAKERRRSKVSANEPHVRRPMNAFMIFSKRHRPLVHQQYPNKDNRTVSKILGEWWYSLAADQKAEYHKLATQVKEAHFKAHPDWKWSTKEKKIKSESLNTTPVALTPLKNKVFDFDIRTSDDLAKSFVDGTALLSPMTPMTPGASAFRHLSSRDSTQSSTSSFDFPGLPLMSPSLSAISMNTASITSSPALSSATPSFQFDFESLKQGTAGVYPTFNPAMISTLVNSSTPCRQILPMYNTDISSFFLPTASAFRVLNPTISSIIGGFSSADTVTTPLGAPATTMAAMKMSFPETASMLPQLQEKLESVSFLDQIKIEPGETPLPSPNVVRPTIIPTAQFLAPTQQFVLQPTPAQLGIRRNKRPLREIDTDVTVSAKLFKRNDEQMDKLLARVGFTEKFAQLPEFTPKIYNEIPASPNLPTPFKTPGQDQSIFFGANFNPDQQFLSRDNVTPQSACTPMTPMMSGQTTPMFGERSSIKKLLEERRRLVATFLDDQGLFPNNHTINEFQELHKEVFPTRNALILKIREVRQRRMSTGSEAEPSYKPTIENIISALYDKYPHENKLPTSSFSSSTELIDIIV</sequence>
<feature type="compositionally biased region" description="Low complexity" evidence="7">
    <location>
        <begin position="656"/>
        <end position="666"/>
    </location>
</feature>
<feature type="compositionally biased region" description="Pro residues" evidence="7">
    <location>
        <begin position="83"/>
        <end position="95"/>
    </location>
</feature>
<dbReference type="ExpressionAtlas" id="G5EBG6">
    <property type="expression patterns" value="baseline and differential"/>
</dbReference>
<feature type="compositionally biased region" description="Low complexity" evidence="7">
    <location>
        <begin position="746"/>
        <end position="758"/>
    </location>
</feature>
<dbReference type="SMART" id="SM00398">
    <property type="entry name" value="HMG"/>
    <property type="match status" value="1"/>
</dbReference>
<dbReference type="HOGENOM" id="CLU_266700_0_0_1"/>
<dbReference type="Bgee" id="WBGene00001560">
    <property type="expression patterns" value="Expressed in larva and 4 other cell types or tissues"/>
</dbReference>
<evidence type="ECO:0000256" key="7">
    <source>
        <dbReference type="SAM" id="MobiDB-lite"/>
    </source>
</evidence>
<dbReference type="AGR" id="WB:WBGene00001560"/>
<dbReference type="PANTHER" id="PTHR13059">
    <property type="entry name" value="HMG-BOX TRANSCRIPTION FACTOR BBX"/>
    <property type="match status" value="1"/>
</dbReference>
<feature type="region of interest" description="Disordered" evidence="7">
    <location>
        <begin position="1"/>
        <end position="55"/>
    </location>
</feature>
<dbReference type="PANTHER" id="PTHR13059:SF13">
    <property type="entry name" value="PROTEIN CAPICUA HOMOLOG"/>
    <property type="match status" value="1"/>
</dbReference>
<feature type="domain" description="HMG box" evidence="8">
    <location>
        <begin position="843"/>
        <end position="911"/>
    </location>
</feature>
<dbReference type="OrthoDB" id="2377365at2759"/>
<evidence type="ECO:0000256" key="2">
    <source>
        <dbReference type="ARBA" id="ARBA00023015"/>
    </source>
</evidence>
<dbReference type="FunCoup" id="G5EBG6">
    <property type="interactions" value="610"/>
</dbReference>
<dbReference type="eggNOG" id="KOG2746">
    <property type="taxonomic scope" value="Eukaryota"/>
</dbReference>
<dbReference type="GO" id="GO:0005634">
    <property type="term" value="C:nucleus"/>
    <property type="evidence" value="ECO:0000318"/>
    <property type="project" value="GO_Central"/>
</dbReference>
<gene>
    <name evidence="9 11" type="primary">gei-3</name>
    <name evidence="9" type="ORF">CELE_T22H6.6</name>
    <name evidence="11" type="ORF">T22H6.6</name>
</gene>
<dbReference type="KEGG" id="cel:CELE_T22H6.6"/>
<evidence type="ECO:0000256" key="6">
    <source>
        <dbReference type="PROSITE-ProRule" id="PRU00267"/>
    </source>
</evidence>
<dbReference type="PeptideAtlas" id="G5EBG6"/>
<dbReference type="CTD" id="184597"/>
<keyword evidence="5 6" id="KW-0539">Nucleus</keyword>
<feature type="compositionally biased region" description="Polar residues" evidence="7">
    <location>
        <begin position="359"/>
        <end position="373"/>
    </location>
</feature>
<name>G5EBG6_CAEEL</name>
<dbReference type="Gene3D" id="1.10.30.10">
    <property type="entry name" value="High mobility group box domain"/>
    <property type="match status" value="1"/>
</dbReference>
<dbReference type="CDD" id="cd21990">
    <property type="entry name" value="HMG-box_CIC-like"/>
    <property type="match status" value="1"/>
</dbReference>
<evidence type="ECO:0000256" key="3">
    <source>
        <dbReference type="ARBA" id="ARBA00023125"/>
    </source>
</evidence>
<accession>G5EBG6</accession>
<evidence type="ECO:0000256" key="1">
    <source>
        <dbReference type="ARBA" id="ARBA00022553"/>
    </source>
</evidence>
<dbReference type="SUPFAM" id="SSF47095">
    <property type="entry name" value="HMG-box"/>
    <property type="match status" value="1"/>
</dbReference>
<dbReference type="GO" id="GO:0000981">
    <property type="term" value="F:DNA-binding transcription factor activity, RNA polymerase II-specific"/>
    <property type="evidence" value="ECO:0000318"/>
    <property type="project" value="GO_Central"/>
</dbReference>
<dbReference type="Pfam" id="PF16090">
    <property type="entry name" value="DUF4819"/>
    <property type="match status" value="1"/>
</dbReference>
<feature type="compositionally biased region" description="Polar residues" evidence="7">
    <location>
        <begin position="42"/>
        <end position="52"/>
    </location>
</feature>
<keyword evidence="10" id="KW-1185">Reference proteome</keyword>
<feature type="region of interest" description="Disordered" evidence="7">
    <location>
        <begin position="355"/>
        <end position="399"/>
    </location>
</feature>
<feature type="compositionally biased region" description="Polar residues" evidence="7">
    <location>
        <begin position="784"/>
        <end position="797"/>
    </location>
</feature>
<dbReference type="PROSITE" id="PS50118">
    <property type="entry name" value="HMG_BOX_2"/>
    <property type="match status" value="1"/>
</dbReference>
<dbReference type="STRING" id="6239.T22H6.6a.1"/>
<keyword evidence="3 6" id="KW-0238">DNA-binding</keyword>
<feature type="region of interest" description="Disordered" evidence="7">
    <location>
        <begin position="490"/>
        <end position="514"/>
    </location>
</feature>
<dbReference type="GO" id="GO:0006357">
    <property type="term" value="P:regulation of transcription by RNA polymerase II"/>
    <property type="evidence" value="ECO:0000318"/>
    <property type="project" value="GO_Central"/>
</dbReference>
<feature type="region of interest" description="Disordered" evidence="7">
    <location>
        <begin position="656"/>
        <end position="813"/>
    </location>
</feature>
<dbReference type="RefSeq" id="NP_001076772.1">
    <property type="nucleotide sequence ID" value="NM_001083303.5"/>
</dbReference>
<feature type="DNA-binding region" description="HMG box" evidence="6">
    <location>
        <begin position="843"/>
        <end position="911"/>
    </location>
</feature>
<evidence type="ECO:0000313" key="11">
    <source>
        <dbReference type="WormBase" id="T22H6.6a"/>
    </source>
</evidence>
<protein>
    <submittedName>
        <fullName evidence="9">HMG box domain-containing protein</fullName>
    </submittedName>
</protein>
<evidence type="ECO:0000259" key="8">
    <source>
        <dbReference type="PROSITE" id="PS50118"/>
    </source>
</evidence>
<organism evidence="9 10">
    <name type="scientific">Caenorhabditis elegans</name>
    <dbReference type="NCBI Taxonomy" id="6239"/>
    <lineage>
        <taxon>Eukaryota</taxon>
        <taxon>Metazoa</taxon>
        <taxon>Ecdysozoa</taxon>
        <taxon>Nematoda</taxon>
        <taxon>Chromadorea</taxon>
        <taxon>Rhabditida</taxon>
        <taxon>Rhabditina</taxon>
        <taxon>Rhabditomorpha</taxon>
        <taxon>Rhabditoidea</taxon>
        <taxon>Rhabditidae</taxon>
        <taxon>Peloderinae</taxon>
        <taxon>Caenorhabditis</taxon>
    </lineage>
</organism>
<dbReference type="SMR" id="G5EBG6"/>
<dbReference type="AlphaFoldDB" id="G5EBG6"/>
<dbReference type="WormBase" id="T22H6.6a">
    <property type="protein sequence ID" value="CE31625"/>
    <property type="gene ID" value="WBGene00001560"/>
    <property type="gene designation" value="gei-3"/>
</dbReference>
<evidence type="ECO:0000313" key="10">
    <source>
        <dbReference type="Proteomes" id="UP000001940"/>
    </source>
</evidence>
<dbReference type="Pfam" id="PF00505">
    <property type="entry name" value="HMG_box"/>
    <property type="match status" value="1"/>
</dbReference>
<dbReference type="InParanoid" id="G5EBG6"/>
<keyword evidence="4" id="KW-0804">Transcription</keyword>
<keyword evidence="2" id="KW-0805">Transcription regulation</keyword>
<feature type="compositionally biased region" description="Polar residues" evidence="7">
    <location>
        <begin position="381"/>
        <end position="399"/>
    </location>
</feature>
<proteinExistence type="predicted"/>
<feature type="compositionally biased region" description="Low complexity" evidence="7">
    <location>
        <begin position="712"/>
        <end position="724"/>
    </location>
</feature>
<dbReference type="InterPro" id="IPR009071">
    <property type="entry name" value="HMG_box_dom"/>
</dbReference>
<dbReference type="PIR" id="T25144">
    <property type="entry name" value="T25144"/>
</dbReference>
<feature type="compositionally biased region" description="Polar residues" evidence="7">
    <location>
        <begin position="725"/>
        <end position="745"/>
    </location>
</feature>
<dbReference type="InterPro" id="IPR058606">
    <property type="entry name" value="HTH_Cic_C"/>
</dbReference>
<feature type="region of interest" description="Disordered" evidence="7">
    <location>
        <begin position="279"/>
        <end position="301"/>
    </location>
</feature>
<dbReference type="InterPro" id="IPR052412">
    <property type="entry name" value="CC-Dev_Transcription_Reg"/>
</dbReference>
<evidence type="ECO:0000256" key="4">
    <source>
        <dbReference type="ARBA" id="ARBA00023163"/>
    </source>
</evidence>